<dbReference type="OMA" id="KLFQPRV"/>
<feature type="compositionally biased region" description="Basic residues" evidence="2">
    <location>
        <begin position="13"/>
        <end position="33"/>
    </location>
</feature>
<feature type="compositionally biased region" description="Basic and acidic residues" evidence="2">
    <location>
        <begin position="134"/>
        <end position="148"/>
    </location>
</feature>
<feature type="compositionally biased region" description="Polar residues" evidence="2">
    <location>
        <begin position="642"/>
        <end position="652"/>
    </location>
</feature>
<sequence>MSSAPVRGIVPQRQRRHHHHHHHHHEKHQRRHSSQQECPVNNNKLPAQRTEKSVDSTEEKRPKVNPIFLWAAQREQRIVEVRCEDYDKRNRIKLTKTPQGWRSIPRTALTAYSTTESVTEDEGEQQENLSTTTKNEEKENSSRERVEIKPAGAEEDTRVNDASQLHGKADESEEDRERHKRKRKKHGELHGKNKRRKTDSEPELPEPASSSEALVSTSWKMKKRRKFDKNKKRKRLCLEEDVIGKNGKLDDASEVKIKQESKREVEGIAETIDTTENASEFKMEIRKADKSSDEQQKKCDNLEKLQNNRCLQPRVVLEQLHLSQLPTRVHRRLANRAEQTNNAEQNEGRNNADEMVEDNVENSSHVNNESRISPPDNEEADVVDKEDLQEILNMLDSSHFPISVNETKSSLIGGKDLPRSCTKLGVAILSNNQSDEIAMNDSPMKECAKRENEMTASEKRSKFGERLNVKHRVGSKSLDETIERLERSINWQKKLGSLPNISSMEEDDAAKQKASTLESEINDKKYSRQNALHNPAGIVRQEAYEEQKTNKDMIESTKILDALRNTPGLSISLATNGRKHNALIDATTNLSKIMSCSRSPDSQAEVAEKVGKTLPGLSIAVPVHPLRPKTASPALKNRVESPESTVDFSKQEQCPCETNEEDGDCHSQAVEETKSQSIFKRHTSKCSRQAHGDYQTYYDDGKDYSMHPSKIPNLKPIVPVVCRNSEAQAKYSNLPRYQESEDYDEHMLEDFNSQVSPQPSGIPYSMSSLRRSSSAYLERLLPSPPCSVSCSEDAKNDLTLKSILSTSSNIDSRNLDSRRDQPMDLNTHCDSEISPSYDHTDERFSKDPKFDCSHLQQKANYLEMRNRRRPMSSGDVHSPFAADYVSPKRPMSAEWTTNQQRMQSVNGCYPNNIRYANQKEFVSQAKVQEVYSVPPTIFLDPASQLRELIKTSGHLIPDPLLVPRDYLPLLAGAPLTEIPKLLATRPELRLPEALTRPELLRDPDLLVISLAHLQHVLDHGEGPVNQTHNPIPPMPSPSSNEGKSVEQAAAVVEKNEEQRPKLSCKPIGKLMPAPMDLSSNHKVNTHPPLLRVRSGLLKQEPEVSSTASSPDDSHLWHPLFGSQKQRQQPHEQHSQQQQPQQQTSWHRTTLAS</sequence>
<feature type="compositionally biased region" description="Basic and acidic residues" evidence="2">
    <location>
        <begin position="813"/>
        <end position="831"/>
    </location>
</feature>
<accession>A0A7M7GCA2</accession>
<feature type="region of interest" description="Disordered" evidence="2">
    <location>
        <begin position="358"/>
        <end position="382"/>
    </location>
</feature>
<proteinExistence type="predicted"/>
<evidence type="ECO:0000313" key="4">
    <source>
        <dbReference type="Proteomes" id="UP000002358"/>
    </source>
</evidence>
<evidence type="ECO:0000256" key="2">
    <source>
        <dbReference type="SAM" id="MobiDB-lite"/>
    </source>
</evidence>
<dbReference type="AlphaFoldDB" id="A0A7M7GCA2"/>
<feature type="region of interest" description="Disordered" evidence="2">
    <location>
        <begin position="810"/>
        <end position="842"/>
    </location>
</feature>
<feature type="coiled-coil region" evidence="1">
    <location>
        <begin position="258"/>
        <end position="308"/>
    </location>
</feature>
<feature type="region of interest" description="Disordered" evidence="2">
    <location>
        <begin position="637"/>
        <end position="663"/>
    </location>
</feature>
<name>A0A7M7GCA2_NASVI</name>
<organism evidence="3 4">
    <name type="scientific">Nasonia vitripennis</name>
    <name type="common">Parasitic wasp</name>
    <dbReference type="NCBI Taxonomy" id="7425"/>
    <lineage>
        <taxon>Eukaryota</taxon>
        <taxon>Metazoa</taxon>
        <taxon>Ecdysozoa</taxon>
        <taxon>Arthropoda</taxon>
        <taxon>Hexapoda</taxon>
        <taxon>Insecta</taxon>
        <taxon>Pterygota</taxon>
        <taxon>Neoptera</taxon>
        <taxon>Endopterygota</taxon>
        <taxon>Hymenoptera</taxon>
        <taxon>Apocrita</taxon>
        <taxon>Proctotrupomorpha</taxon>
        <taxon>Chalcidoidea</taxon>
        <taxon>Pteromalidae</taxon>
        <taxon>Pteromalinae</taxon>
        <taxon>Nasonia</taxon>
    </lineage>
</organism>
<gene>
    <name evidence="3" type="primary">100679634</name>
</gene>
<keyword evidence="1" id="KW-0175">Coiled coil</keyword>
<feature type="compositionally biased region" description="Basic and acidic residues" evidence="2">
    <location>
        <begin position="49"/>
        <end position="61"/>
    </location>
</feature>
<feature type="compositionally biased region" description="Basic residues" evidence="2">
    <location>
        <begin position="178"/>
        <end position="197"/>
    </location>
</feature>
<dbReference type="OrthoDB" id="6619045at2759"/>
<dbReference type="InParanoid" id="A0A7M7GCA2"/>
<dbReference type="Proteomes" id="UP000002358">
    <property type="component" value="Chromosome 5"/>
</dbReference>
<keyword evidence="4" id="KW-1185">Reference proteome</keyword>
<protein>
    <submittedName>
        <fullName evidence="3">Uncharacterized protein</fullName>
    </submittedName>
</protein>
<evidence type="ECO:0000256" key="1">
    <source>
        <dbReference type="SAM" id="Coils"/>
    </source>
</evidence>
<reference evidence="3" key="1">
    <citation type="submission" date="2021-01" db="UniProtKB">
        <authorList>
            <consortium name="EnsemblMetazoa"/>
        </authorList>
    </citation>
    <scope>IDENTIFICATION</scope>
</reference>
<dbReference type="EnsemblMetazoa" id="XM_003424597">
    <property type="protein sequence ID" value="XP_003424645"/>
    <property type="gene ID" value="LOC100679634"/>
</dbReference>
<evidence type="ECO:0000313" key="3">
    <source>
        <dbReference type="EnsemblMetazoa" id="XP_003424645"/>
    </source>
</evidence>
<feature type="region of interest" description="Disordered" evidence="2">
    <location>
        <begin position="105"/>
        <end position="226"/>
    </location>
</feature>
<feature type="compositionally biased region" description="Polar residues" evidence="2">
    <location>
        <begin position="1143"/>
        <end position="1152"/>
    </location>
</feature>
<feature type="region of interest" description="Disordered" evidence="2">
    <location>
        <begin position="1"/>
        <end position="61"/>
    </location>
</feature>
<feature type="region of interest" description="Disordered" evidence="2">
    <location>
        <begin position="1022"/>
        <end position="1068"/>
    </location>
</feature>
<feature type="region of interest" description="Disordered" evidence="2">
    <location>
        <begin position="1098"/>
        <end position="1152"/>
    </location>
</feature>
<dbReference type="KEGG" id="nvi:100679634"/>
<feature type="compositionally biased region" description="Low complexity" evidence="2">
    <location>
        <begin position="361"/>
        <end position="370"/>
    </location>
</feature>